<proteinExistence type="predicted"/>
<name>A0A8S3YEP0_9EUPU</name>
<comment type="caution">
    <text evidence="1">The sequence shown here is derived from an EMBL/GenBank/DDBJ whole genome shotgun (WGS) entry which is preliminary data.</text>
</comment>
<keyword evidence="2" id="KW-1185">Reference proteome</keyword>
<reference evidence="1" key="1">
    <citation type="submission" date="2021-04" db="EMBL/GenBank/DDBJ databases">
        <authorList>
            <consortium name="Molecular Ecology Group"/>
        </authorList>
    </citation>
    <scope>NUCLEOTIDE SEQUENCE</scope>
</reference>
<sequence>MRTIAAVWHHSVKDKDHTRQIKTRHVTSMNQSTTLMTVLTLLAFGLRPSLCWCETRCEQSIPSLYRLRAYWSRSFKRIGEQRVSFEQFLLSLVQQSDDEVVKQLRSSLLRIIGRYQDCVMACEHQFSKRNQRGRGRSRKLKQLSKVTTILRQRSTLEKDDNTDILLSFQSARLVTHLT</sequence>
<accession>A0A8S3YEP0</accession>
<protein>
    <submittedName>
        <fullName evidence="1">Uncharacterized protein</fullName>
    </submittedName>
</protein>
<dbReference type="AlphaFoldDB" id="A0A8S3YEP0"/>
<gene>
    <name evidence="1" type="ORF">CUNI_LOCUS1251</name>
</gene>
<dbReference type="EMBL" id="CAJHNH020000150">
    <property type="protein sequence ID" value="CAG5115693.1"/>
    <property type="molecule type" value="Genomic_DNA"/>
</dbReference>
<evidence type="ECO:0000313" key="1">
    <source>
        <dbReference type="EMBL" id="CAG5115693.1"/>
    </source>
</evidence>
<dbReference type="OrthoDB" id="6145298at2759"/>
<evidence type="ECO:0000313" key="2">
    <source>
        <dbReference type="Proteomes" id="UP000678393"/>
    </source>
</evidence>
<dbReference type="Proteomes" id="UP000678393">
    <property type="component" value="Unassembled WGS sequence"/>
</dbReference>
<organism evidence="1 2">
    <name type="scientific">Candidula unifasciata</name>
    <dbReference type="NCBI Taxonomy" id="100452"/>
    <lineage>
        <taxon>Eukaryota</taxon>
        <taxon>Metazoa</taxon>
        <taxon>Spiralia</taxon>
        <taxon>Lophotrochozoa</taxon>
        <taxon>Mollusca</taxon>
        <taxon>Gastropoda</taxon>
        <taxon>Heterobranchia</taxon>
        <taxon>Euthyneura</taxon>
        <taxon>Panpulmonata</taxon>
        <taxon>Eupulmonata</taxon>
        <taxon>Stylommatophora</taxon>
        <taxon>Helicina</taxon>
        <taxon>Helicoidea</taxon>
        <taxon>Geomitridae</taxon>
        <taxon>Candidula</taxon>
    </lineage>
</organism>